<dbReference type="InterPro" id="IPR036865">
    <property type="entry name" value="CRAL-TRIO_dom_sf"/>
</dbReference>
<keyword evidence="3" id="KW-1185">Reference proteome</keyword>
<reference evidence="2 3" key="1">
    <citation type="submission" date="2020-08" db="EMBL/GenBank/DDBJ databases">
        <authorList>
            <person name="Hejnol A."/>
        </authorList>
    </citation>
    <scope>NUCLEOTIDE SEQUENCE [LARGE SCALE GENOMIC DNA]</scope>
</reference>
<dbReference type="CDD" id="cd00170">
    <property type="entry name" value="SEC14"/>
    <property type="match status" value="1"/>
</dbReference>
<name>A0A7I8V778_9ANNE</name>
<dbReference type="PROSITE" id="PS50191">
    <property type="entry name" value="CRAL_TRIO"/>
    <property type="match status" value="1"/>
</dbReference>
<dbReference type="SMART" id="SM00516">
    <property type="entry name" value="SEC14"/>
    <property type="match status" value="1"/>
</dbReference>
<sequence length="308" mass="35907">MTVKKAKEELHEIFSDREGAVEALKEWVDKQDHLKTFKHFRFLLKFLRGAKFSQLRAREILEGYCSNFMEYPQWFTNMDPCSKAIDHLLSIGYGFPLPGYDKMGRKVLFYSISKLRLEDVGEGKLLSVDDMLKYWLMNHEYATMDEKVQVNGFILFFDYTKVTLKQMSLVGGDKAKTWNKMAQDRLPGRLKGFHLYNSGAVIEFFFALAKPILKKKYLERFFIHETLESVYGAIDKKYLPSEFLPDDYDGPTAGTCAELAENYKKEMQSPKWIKYFQELSNGSIGVDKSKKKDTKDEPVTMFRKLNVD</sequence>
<dbReference type="PANTHER" id="PTHR10174:SF130">
    <property type="entry name" value="ALPHA-TOCOPHEROL TRANSFER PROTEIN-LIKE"/>
    <property type="match status" value="1"/>
</dbReference>
<dbReference type="Pfam" id="PF00650">
    <property type="entry name" value="CRAL_TRIO"/>
    <property type="match status" value="1"/>
</dbReference>
<dbReference type="Gene3D" id="1.10.8.20">
    <property type="entry name" value="N-terminal domain of phosphatidylinositol transfer protein sec14p"/>
    <property type="match status" value="1"/>
</dbReference>
<dbReference type="PRINTS" id="PR00180">
    <property type="entry name" value="CRETINALDHBP"/>
</dbReference>
<dbReference type="EMBL" id="CAJFCJ010000001">
    <property type="protein sequence ID" value="CAD5111046.1"/>
    <property type="molecule type" value="Genomic_DNA"/>
</dbReference>
<accession>A0A7I8V778</accession>
<dbReference type="GO" id="GO:1902936">
    <property type="term" value="F:phosphatidylinositol bisphosphate binding"/>
    <property type="evidence" value="ECO:0007669"/>
    <property type="project" value="TreeGrafter"/>
</dbReference>
<dbReference type="Gene3D" id="3.40.525.10">
    <property type="entry name" value="CRAL-TRIO lipid binding domain"/>
    <property type="match status" value="1"/>
</dbReference>
<dbReference type="Proteomes" id="UP000549394">
    <property type="component" value="Unassembled WGS sequence"/>
</dbReference>
<evidence type="ECO:0000313" key="3">
    <source>
        <dbReference type="Proteomes" id="UP000549394"/>
    </source>
</evidence>
<dbReference type="SUPFAM" id="SSF52087">
    <property type="entry name" value="CRAL/TRIO domain"/>
    <property type="match status" value="1"/>
</dbReference>
<gene>
    <name evidence="2" type="ORF">DGYR_LOCUS392</name>
</gene>
<evidence type="ECO:0000259" key="1">
    <source>
        <dbReference type="PROSITE" id="PS50191"/>
    </source>
</evidence>
<dbReference type="SUPFAM" id="SSF46938">
    <property type="entry name" value="CRAL/TRIO N-terminal domain"/>
    <property type="match status" value="1"/>
</dbReference>
<dbReference type="PANTHER" id="PTHR10174">
    <property type="entry name" value="ALPHA-TOCOPHEROL TRANSFER PROTEIN-RELATED"/>
    <property type="match status" value="1"/>
</dbReference>
<protein>
    <submittedName>
        <fullName evidence="2">DgyrCDS398</fullName>
    </submittedName>
</protein>
<feature type="domain" description="CRAL-TRIO" evidence="1">
    <location>
        <begin position="78"/>
        <end position="256"/>
    </location>
</feature>
<dbReference type="InterPro" id="IPR001251">
    <property type="entry name" value="CRAL-TRIO_dom"/>
</dbReference>
<comment type="caution">
    <text evidence="2">The sequence shown here is derived from an EMBL/GenBank/DDBJ whole genome shotgun (WGS) entry which is preliminary data.</text>
</comment>
<dbReference type="GO" id="GO:0016020">
    <property type="term" value="C:membrane"/>
    <property type="evidence" value="ECO:0007669"/>
    <property type="project" value="TreeGrafter"/>
</dbReference>
<evidence type="ECO:0000313" key="2">
    <source>
        <dbReference type="EMBL" id="CAD5111046.1"/>
    </source>
</evidence>
<dbReference type="AlphaFoldDB" id="A0A7I8V778"/>
<organism evidence="2 3">
    <name type="scientific">Dimorphilus gyrociliatus</name>
    <dbReference type="NCBI Taxonomy" id="2664684"/>
    <lineage>
        <taxon>Eukaryota</taxon>
        <taxon>Metazoa</taxon>
        <taxon>Spiralia</taxon>
        <taxon>Lophotrochozoa</taxon>
        <taxon>Annelida</taxon>
        <taxon>Polychaeta</taxon>
        <taxon>Polychaeta incertae sedis</taxon>
        <taxon>Dinophilidae</taxon>
        <taxon>Dimorphilus</taxon>
    </lineage>
</organism>
<dbReference type="InterPro" id="IPR036273">
    <property type="entry name" value="CRAL/TRIO_N_dom_sf"/>
</dbReference>
<dbReference type="OrthoDB" id="75724at2759"/>
<proteinExistence type="predicted"/>